<sequence length="55" mass="6093">MARFLSIGGFLLMVDFGNWRSFAANDRSECHRTVEPILGRGDARDHLSVSEGAEP</sequence>
<reference evidence="1" key="1">
    <citation type="submission" date="2021-12" db="EMBL/GenBank/DDBJ databases">
        <title>Alicyclobacillaceae gen. nov., sp. nov., isolated from chalcocite enrichment system.</title>
        <authorList>
            <person name="Jiang Z."/>
        </authorList>
    </citation>
    <scope>NUCLEOTIDE SEQUENCE</scope>
    <source>
        <strain evidence="1">MYW30-H2</strain>
    </source>
</reference>
<evidence type="ECO:0000313" key="2">
    <source>
        <dbReference type="Proteomes" id="UP000830167"/>
    </source>
</evidence>
<dbReference type="Proteomes" id="UP000830167">
    <property type="component" value="Chromosome"/>
</dbReference>
<accession>A0ABY4CK20</accession>
<organism evidence="1 2">
    <name type="scientific">Fodinisporobacter ferrooxydans</name>
    <dbReference type="NCBI Taxonomy" id="2901836"/>
    <lineage>
        <taxon>Bacteria</taxon>
        <taxon>Bacillati</taxon>
        <taxon>Bacillota</taxon>
        <taxon>Bacilli</taxon>
        <taxon>Bacillales</taxon>
        <taxon>Alicyclobacillaceae</taxon>
        <taxon>Fodinisporobacter</taxon>
    </lineage>
</organism>
<evidence type="ECO:0000313" key="1">
    <source>
        <dbReference type="EMBL" id="UOF90857.1"/>
    </source>
</evidence>
<gene>
    <name evidence="1" type="ORF">LSG31_00805</name>
</gene>
<name>A0ABY4CK20_9BACL</name>
<dbReference type="EMBL" id="CP089291">
    <property type="protein sequence ID" value="UOF90857.1"/>
    <property type="molecule type" value="Genomic_DNA"/>
</dbReference>
<protein>
    <submittedName>
        <fullName evidence="1">Uncharacterized protein</fullName>
    </submittedName>
</protein>
<dbReference type="RefSeq" id="WP_347437554.1">
    <property type="nucleotide sequence ID" value="NZ_CP089291.1"/>
</dbReference>
<keyword evidence="2" id="KW-1185">Reference proteome</keyword>
<proteinExistence type="predicted"/>